<evidence type="ECO:0000313" key="2">
    <source>
        <dbReference type="Proteomes" id="UP001346149"/>
    </source>
</evidence>
<comment type="caution">
    <text evidence="1">The sequence shown here is derived from an EMBL/GenBank/DDBJ whole genome shotgun (WGS) entry which is preliminary data.</text>
</comment>
<name>A0AAN7M0V7_TRANT</name>
<reference evidence="1 2" key="1">
    <citation type="journal article" date="2023" name="Hortic Res">
        <title>Pangenome of water caltrop reveals structural variations and asymmetric subgenome divergence after allopolyploidization.</title>
        <authorList>
            <person name="Zhang X."/>
            <person name="Chen Y."/>
            <person name="Wang L."/>
            <person name="Yuan Y."/>
            <person name="Fang M."/>
            <person name="Shi L."/>
            <person name="Lu R."/>
            <person name="Comes H.P."/>
            <person name="Ma Y."/>
            <person name="Chen Y."/>
            <person name="Huang G."/>
            <person name="Zhou Y."/>
            <person name="Zheng Z."/>
            <person name="Qiu Y."/>
        </authorList>
    </citation>
    <scope>NUCLEOTIDE SEQUENCE [LARGE SCALE GENOMIC DNA]</scope>
    <source>
        <strain evidence="1">F231</strain>
    </source>
</reference>
<sequence>MVPAFIIYYVKGAQRKRERDDRVQEGREMRDLMTVTYRWSLAADKPPVDAPATQQEVEVEGEDGGDQLFTLAKKAVIVQ</sequence>
<proteinExistence type="predicted"/>
<keyword evidence="2" id="KW-1185">Reference proteome</keyword>
<accession>A0AAN7M0V7</accession>
<evidence type="ECO:0000313" key="1">
    <source>
        <dbReference type="EMBL" id="KAK4795164.1"/>
    </source>
</evidence>
<gene>
    <name evidence="1" type="ORF">SAY86_013158</name>
</gene>
<protein>
    <submittedName>
        <fullName evidence="1">Uncharacterized protein</fullName>
    </submittedName>
</protein>
<dbReference type="AlphaFoldDB" id="A0AAN7M0V7"/>
<dbReference type="Proteomes" id="UP001346149">
    <property type="component" value="Unassembled WGS sequence"/>
</dbReference>
<organism evidence="1 2">
    <name type="scientific">Trapa natans</name>
    <name type="common">Water chestnut</name>
    <dbReference type="NCBI Taxonomy" id="22666"/>
    <lineage>
        <taxon>Eukaryota</taxon>
        <taxon>Viridiplantae</taxon>
        <taxon>Streptophyta</taxon>
        <taxon>Embryophyta</taxon>
        <taxon>Tracheophyta</taxon>
        <taxon>Spermatophyta</taxon>
        <taxon>Magnoliopsida</taxon>
        <taxon>eudicotyledons</taxon>
        <taxon>Gunneridae</taxon>
        <taxon>Pentapetalae</taxon>
        <taxon>rosids</taxon>
        <taxon>malvids</taxon>
        <taxon>Myrtales</taxon>
        <taxon>Lythraceae</taxon>
        <taxon>Trapa</taxon>
    </lineage>
</organism>
<dbReference type="EMBL" id="JAXQNO010000007">
    <property type="protein sequence ID" value="KAK4795164.1"/>
    <property type="molecule type" value="Genomic_DNA"/>
</dbReference>